<evidence type="ECO:0000256" key="6">
    <source>
        <dbReference type="ARBA" id="ARBA00023180"/>
    </source>
</evidence>
<evidence type="ECO:0000256" key="5">
    <source>
        <dbReference type="ARBA" id="ARBA00023136"/>
    </source>
</evidence>
<reference evidence="9" key="1">
    <citation type="submission" date="2016-08" db="EMBL/GenBank/DDBJ databases">
        <title>VSG repertoire of Trypanosoma brucei EATRO 1125.</title>
        <authorList>
            <person name="Cross G.A."/>
        </authorList>
    </citation>
    <scope>NUCLEOTIDE SEQUENCE</scope>
    <source>
        <strain evidence="9">EATRO 1125</strain>
    </source>
</reference>
<protein>
    <submittedName>
        <fullName evidence="9">Variant surface glycoprotein 1125.280</fullName>
    </submittedName>
</protein>
<evidence type="ECO:0000256" key="4">
    <source>
        <dbReference type="ARBA" id="ARBA00022622"/>
    </source>
</evidence>
<dbReference type="VEuPathDB" id="TriTrypDB:Tb08.27P2.460"/>
<dbReference type="SUPFAM" id="SSF58087">
    <property type="entry name" value="Variant surface glycoprotein (N-terminal domain)"/>
    <property type="match status" value="1"/>
</dbReference>
<comment type="function">
    <text evidence="1">VSG forms a coat on the surface of the parasite. The trypanosome evades the immune response of the host by expressing a series of antigenically distinct VSGs from an estimated 1000 VSG genes.</text>
</comment>
<keyword evidence="3" id="KW-1003">Cell membrane</keyword>
<evidence type="ECO:0000313" key="9">
    <source>
        <dbReference type="EMBL" id="APD73108.1"/>
    </source>
</evidence>
<sequence>MARHTRKALYPVALIYLASCFVPKSRADDYSDETNKITDICKEHEYLTQLASALSSQLSPEKQALTSLQGLQKKWRLHAAAATKHRDRCLLVALEAEASARIERGKRAIEQAQPIQTAAGAAIQKQLGILEAALHTTTLKVTDDTTSRNDPNNANQADIYFSIVAGAAKPCELRKPDADDPFKNNPLKANKITTLKLTTLSKMKDNLKESKLAISSATSGCPTGSTGKTSTSARLNGCNIGGGATYEWTTAPAIATGSQEPTAIFQENERTTDCGTLHTELKLQAGHHAQLAAALCTALKIQSPTVTSFDGATGVTLAKSSTIRQALRNCDPQFTTISNPADDTEAKALVDYITKAYGEASDAFASKYVTNLENEEIQTRETKTVEGKKVNQLKSSEAVASALSHLEGLRIKRELEAEKKNIPAAVDTKKVEDCKGEKDETKCNNKNGCEFKDGKCKVKDSVKAENDAKTTNTTGRNSFVIYKAPLLLAVLFQG</sequence>
<evidence type="ECO:0000256" key="2">
    <source>
        <dbReference type="ARBA" id="ARBA00004609"/>
    </source>
</evidence>
<name>A0A1J0R5K5_9TRYP</name>
<keyword evidence="5" id="KW-0472">Membrane</keyword>
<dbReference type="VEuPathDB" id="TriTrypDB:Tb1125.9.17850"/>
<dbReference type="EMBL" id="KX699152">
    <property type="protein sequence ID" value="APD73108.1"/>
    <property type="molecule type" value="Genomic_DNA"/>
</dbReference>
<evidence type="ECO:0000256" key="1">
    <source>
        <dbReference type="ARBA" id="ARBA00002523"/>
    </source>
</evidence>
<evidence type="ECO:0000256" key="7">
    <source>
        <dbReference type="ARBA" id="ARBA00023288"/>
    </source>
</evidence>
<dbReference type="AlphaFoldDB" id="A0A1J0R5K5"/>
<dbReference type="VEuPathDB" id="TriTrypDB:Tb427_000301500"/>
<feature type="signal peptide" evidence="8">
    <location>
        <begin position="1"/>
        <end position="27"/>
    </location>
</feature>
<dbReference type="InterPro" id="IPR027446">
    <property type="entry name" value="VSG_C_dom_sf"/>
</dbReference>
<organism evidence="9">
    <name type="scientific">Trypanosoma brucei</name>
    <dbReference type="NCBI Taxonomy" id="5691"/>
    <lineage>
        <taxon>Eukaryota</taxon>
        <taxon>Discoba</taxon>
        <taxon>Euglenozoa</taxon>
        <taxon>Kinetoplastea</taxon>
        <taxon>Metakinetoplastina</taxon>
        <taxon>Trypanosomatida</taxon>
        <taxon>Trypanosomatidae</taxon>
        <taxon>Trypanosoma</taxon>
    </lineage>
</organism>
<keyword evidence="6" id="KW-0325">Glycoprotein</keyword>
<dbReference type="GO" id="GO:0098552">
    <property type="term" value="C:side of membrane"/>
    <property type="evidence" value="ECO:0007669"/>
    <property type="project" value="UniProtKB-KW"/>
</dbReference>
<dbReference type="SUPFAM" id="SSF118251">
    <property type="entry name" value="Variant surface glycoprotein MITAT 1.2, VSG 221, C-terminal domain"/>
    <property type="match status" value="1"/>
</dbReference>
<keyword evidence="4" id="KW-0336">GPI-anchor</keyword>
<comment type="subcellular location">
    <subcellularLocation>
        <location evidence="2">Cell membrane</location>
        <topology evidence="2">Lipid-anchor</topology>
        <topology evidence="2">GPI-anchor</topology>
    </subcellularLocation>
</comment>
<proteinExistence type="predicted"/>
<accession>A0A1J0R5K5</accession>
<dbReference type="GO" id="GO:0005886">
    <property type="term" value="C:plasma membrane"/>
    <property type="evidence" value="ECO:0007669"/>
    <property type="project" value="UniProtKB-SubCell"/>
</dbReference>
<keyword evidence="8" id="KW-0732">Signal</keyword>
<keyword evidence="7" id="KW-0449">Lipoprotein</keyword>
<evidence type="ECO:0000256" key="8">
    <source>
        <dbReference type="SAM" id="SignalP"/>
    </source>
</evidence>
<evidence type="ECO:0000256" key="3">
    <source>
        <dbReference type="ARBA" id="ARBA00022475"/>
    </source>
</evidence>
<feature type="chain" id="PRO_5012633646" evidence="8">
    <location>
        <begin position="28"/>
        <end position="494"/>
    </location>
</feature>